<feature type="transmembrane region" description="Helical" evidence="2">
    <location>
        <begin position="68"/>
        <end position="85"/>
    </location>
</feature>
<proteinExistence type="predicted"/>
<comment type="caution">
    <text evidence="3">The sequence shown here is derived from an EMBL/GenBank/DDBJ whole genome shotgun (WGS) entry which is preliminary data.</text>
</comment>
<protein>
    <recommendedName>
        <fullName evidence="5">Methyl-accepting chemotaxis protein</fullName>
    </recommendedName>
</protein>
<organism evidence="3 4">
    <name type="scientific">Paenibacillus gallinarum</name>
    <dbReference type="NCBI Taxonomy" id="2762232"/>
    <lineage>
        <taxon>Bacteria</taxon>
        <taxon>Bacillati</taxon>
        <taxon>Bacillota</taxon>
        <taxon>Bacilli</taxon>
        <taxon>Bacillales</taxon>
        <taxon>Paenibacillaceae</taxon>
        <taxon>Paenibacillus</taxon>
    </lineage>
</organism>
<feature type="coiled-coil region" evidence="1">
    <location>
        <begin position="316"/>
        <end position="343"/>
    </location>
</feature>
<feature type="transmembrane region" description="Helical" evidence="2">
    <location>
        <begin position="114"/>
        <end position="132"/>
    </location>
</feature>
<feature type="transmembrane region" description="Helical" evidence="2">
    <location>
        <begin position="38"/>
        <end position="56"/>
    </location>
</feature>
<feature type="transmembrane region" description="Helical" evidence="2">
    <location>
        <begin position="14"/>
        <end position="32"/>
    </location>
</feature>
<name>A0ABR8SVT7_9BACL</name>
<feature type="transmembrane region" description="Helical" evidence="2">
    <location>
        <begin position="144"/>
        <end position="162"/>
    </location>
</feature>
<dbReference type="Proteomes" id="UP000608071">
    <property type="component" value="Unassembled WGS sequence"/>
</dbReference>
<keyword evidence="2" id="KW-0472">Membrane</keyword>
<evidence type="ECO:0000256" key="2">
    <source>
        <dbReference type="SAM" id="Phobius"/>
    </source>
</evidence>
<keyword evidence="2" id="KW-1133">Transmembrane helix</keyword>
<feature type="transmembrane region" description="Helical" evidence="2">
    <location>
        <begin position="91"/>
        <end position="107"/>
    </location>
</feature>
<evidence type="ECO:0000256" key="1">
    <source>
        <dbReference type="SAM" id="Coils"/>
    </source>
</evidence>
<accession>A0ABR8SVT7</accession>
<keyword evidence="2" id="KW-0812">Transmembrane</keyword>
<reference evidence="3 4" key="1">
    <citation type="submission" date="2020-08" db="EMBL/GenBank/DDBJ databases">
        <title>A Genomic Blueprint of the Chicken Gut Microbiome.</title>
        <authorList>
            <person name="Gilroy R."/>
            <person name="Ravi A."/>
            <person name="Getino M."/>
            <person name="Pursley I."/>
            <person name="Horton D.L."/>
            <person name="Alikhan N.-F."/>
            <person name="Baker D."/>
            <person name="Gharbi K."/>
            <person name="Hall N."/>
            <person name="Watson M."/>
            <person name="Adriaenssens E.M."/>
            <person name="Foster-Nyarko E."/>
            <person name="Jarju S."/>
            <person name="Secka A."/>
            <person name="Antonio M."/>
            <person name="Oren A."/>
            <person name="Chaudhuri R."/>
            <person name="La Ragione R.M."/>
            <person name="Hildebrand F."/>
            <person name="Pallen M.J."/>
        </authorList>
    </citation>
    <scope>NUCLEOTIDE SEQUENCE [LARGE SCALE GENOMIC DNA]</scope>
    <source>
        <strain evidence="3 4">Sa2BVA9</strain>
    </source>
</reference>
<evidence type="ECO:0000313" key="3">
    <source>
        <dbReference type="EMBL" id="MBD7967500.1"/>
    </source>
</evidence>
<keyword evidence="1" id="KW-0175">Coiled coil</keyword>
<dbReference type="EMBL" id="JACSQL010000002">
    <property type="protein sequence ID" value="MBD7967500.1"/>
    <property type="molecule type" value="Genomic_DNA"/>
</dbReference>
<keyword evidence="4" id="KW-1185">Reference proteome</keyword>
<sequence>MTDIDLTKKRNNRLVYVLAAAITVNEMLSFTIGISLQFILLAMGTIFLIIVPVTLISNHPKFVRTIPYIKYFITIVIGIALFLLIKIDPHMINIMTMYFYVAIMGIYQDRIINALTLLITLFILSFYFFTQGDNIFHSTNVQDLLFYIITFSLVSVVNLMYAQFNNTLQQEKEQERQRALEAKSAMETMLTKITESVQSASQYQNDLQVATYETNQRSIEIVSSIENIIESFEMQNKQSLALANQFNQVNEQINNLLIPTLFIHKQNSSSLAVTAPVEETLLEMKSMLQDLGAATEITVDMTEYNKGSLNDVLHLVSIQQQEITSLSESFAKLEKQLSRMNRRSQL</sequence>
<dbReference type="RefSeq" id="WP_191798763.1">
    <property type="nucleotide sequence ID" value="NZ_JACSQL010000002.1"/>
</dbReference>
<gene>
    <name evidence="3" type="ORF">H9647_05455</name>
</gene>
<evidence type="ECO:0000313" key="4">
    <source>
        <dbReference type="Proteomes" id="UP000608071"/>
    </source>
</evidence>
<evidence type="ECO:0008006" key="5">
    <source>
        <dbReference type="Google" id="ProtNLM"/>
    </source>
</evidence>